<proteinExistence type="predicted"/>
<protein>
    <submittedName>
        <fullName evidence="1">Uncharacterized protein</fullName>
    </submittedName>
</protein>
<name>A0A2P2QAA1_RHIMU</name>
<reference evidence="1" key="1">
    <citation type="submission" date="2018-02" db="EMBL/GenBank/DDBJ databases">
        <title>Rhizophora mucronata_Transcriptome.</title>
        <authorList>
            <person name="Meera S.P."/>
            <person name="Sreeshan A."/>
            <person name="Augustine A."/>
        </authorList>
    </citation>
    <scope>NUCLEOTIDE SEQUENCE</scope>
    <source>
        <tissue evidence="1">Leaf</tissue>
    </source>
</reference>
<dbReference type="EMBL" id="GGEC01083436">
    <property type="protein sequence ID" value="MBX63920.1"/>
    <property type="molecule type" value="Transcribed_RNA"/>
</dbReference>
<organism evidence="1">
    <name type="scientific">Rhizophora mucronata</name>
    <name type="common">Asiatic mangrove</name>
    <dbReference type="NCBI Taxonomy" id="61149"/>
    <lineage>
        <taxon>Eukaryota</taxon>
        <taxon>Viridiplantae</taxon>
        <taxon>Streptophyta</taxon>
        <taxon>Embryophyta</taxon>
        <taxon>Tracheophyta</taxon>
        <taxon>Spermatophyta</taxon>
        <taxon>Magnoliopsida</taxon>
        <taxon>eudicotyledons</taxon>
        <taxon>Gunneridae</taxon>
        <taxon>Pentapetalae</taxon>
        <taxon>rosids</taxon>
        <taxon>fabids</taxon>
        <taxon>Malpighiales</taxon>
        <taxon>Rhizophoraceae</taxon>
        <taxon>Rhizophora</taxon>
    </lineage>
</organism>
<evidence type="ECO:0000313" key="1">
    <source>
        <dbReference type="EMBL" id="MBX63920.1"/>
    </source>
</evidence>
<sequence>MEEIASPSCILCCLLFRVEIIPSAQGFEGQMG</sequence>
<dbReference type="AlphaFoldDB" id="A0A2P2QAA1"/>
<accession>A0A2P2QAA1</accession>